<sequence>MKRYFFCFIILLCSEAGFTQGSNKQQKVTDSLMQRFTGEKKDSVKAVVAFGLVKRLARIGLQ</sequence>
<dbReference type="AlphaFoldDB" id="A0A1H7GS79"/>
<gene>
    <name evidence="1" type="ORF">SAMN05661044_00160</name>
</gene>
<reference evidence="2" key="1">
    <citation type="submission" date="2016-10" db="EMBL/GenBank/DDBJ databases">
        <authorList>
            <person name="Varghese N."/>
            <person name="Submissions S."/>
        </authorList>
    </citation>
    <scope>NUCLEOTIDE SEQUENCE [LARGE SCALE GENOMIC DNA]</scope>
    <source>
        <strain evidence="2">DSM 18733</strain>
    </source>
</reference>
<dbReference type="EMBL" id="FOAF01000001">
    <property type="protein sequence ID" value="SEK40347.1"/>
    <property type="molecule type" value="Genomic_DNA"/>
</dbReference>
<name>A0A1H7GS79_OLID1</name>
<protein>
    <submittedName>
        <fullName evidence="1">Uncharacterized protein</fullName>
    </submittedName>
</protein>
<dbReference type="Proteomes" id="UP000199421">
    <property type="component" value="Unassembled WGS sequence"/>
</dbReference>
<accession>A0A1H7GS79</accession>
<dbReference type="RefSeq" id="WP_093316762.1">
    <property type="nucleotide sequence ID" value="NZ_FOAF01000001.1"/>
</dbReference>
<proteinExistence type="predicted"/>
<evidence type="ECO:0000313" key="2">
    <source>
        <dbReference type="Proteomes" id="UP000199421"/>
    </source>
</evidence>
<organism evidence="1 2">
    <name type="scientific">Olivibacter domesticus</name>
    <name type="common">Pseudosphingobacterium domesticum</name>
    <dbReference type="NCBI Taxonomy" id="407022"/>
    <lineage>
        <taxon>Bacteria</taxon>
        <taxon>Pseudomonadati</taxon>
        <taxon>Bacteroidota</taxon>
        <taxon>Sphingobacteriia</taxon>
        <taxon>Sphingobacteriales</taxon>
        <taxon>Sphingobacteriaceae</taxon>
        <taxon>Olivibacter</taxon>
    </lineage>
</organism>
<evidence type="ECO:0000313" key="1">
    <source>
        <dbReference type="EMBL" id="SEK40347.1"/>
    </source>
</evidence>
<keyword evidence="2" id="KW-1185">Reference proteome</keyword>